<comment type="caution">
    <text evidence="2">The sequence shown here is derived from an EMBL/GenBank/DDBJ whole genome shotgun (WGS) entry which is preliminary data.</text>
</comment>
<dbReference type="EMBL" id="MGKJ01000020">
    <property type="protein sequence ID" value="OGN23247.1"/>
    <property type="molecule type" value="Genomic_DNA"/>
</dbReference>
<evidence type="ECO:0000256" key="1">
    <source>
        <dbReference type="SAM" id="MobiDB-lite"/>
    </source>
</evidence>
<gene>
    <name evidence="2" type="ORF">A3A13_03930</name>
</gene>
<name>A0A1F8GD05_9BACT</name>
<accession>A0A1F8GD05</accession>
<dbReference type="AlphaFoldDB" id="A0A1F8GD05"/>
<protein>
    <submittedName>
        <fullName evidence="2">Uncharacterized protein</fullName>
    </submittedName>
</protein>
<proteinExistence type="predicted"/>
<evidence type="ECO:0000313" key="3">
    <source>
        <dbReference type="Proteomes" id="UP000178911"/>
    </source>
</evidence>
<dbReference type="STRING" id="1802695.A3A13_03930"/>
<evidence type="ECO:0000313" key="2">
    <source>
        <dbReference type="EMBL" id="OGN23247.1"/>
    </source>
</evidence>
<sequence length="230" mass="26641">MVGALYQHVAKFVMNSSVAEITDWIKNTSKMPTSAKEDLVVLNAQLNGLYDDAELVTDLYPRYIKTKKKLDDRIKKIDFQIKTVAEKIRDIEQTQIGREEESAQTERLTRFSKRFKQDLRASILRLEREVQIKDSTGKIRYDDIEPDYKDKRNVAVETLKFIKNMAVDFEKRRIHIITRTQKYLDGEVIFEPDPVRKLGRPSKPKDGGSCGNNGPFYKEINAPITVAREN</sequence>
<dbReference type="Proteomes" id="UP000178911">
    <property type="component" value="Unassembled WGS sequence"/>
</dbReference>
<feature type="region of interest" description="Disordered" evidence="1">
    <location>
        <begin position="195"/>
        <end position="216"/>
    </location>
</feature>
<organism evidence="2 3">
    <name type="scientific">Candidatus Yanofskybacteria bacterium RIFCSPLOWO2_01_FULL_43_22</name>
    <dbReference type="NCBI Taxonomy" id="1802695"/>
    <lineage>
        <taxon>Bacteria</taxon>
        <taxon>Candidatus Yanofskyibacteriota</taxon>
    </lineage>
</organism>
<reference evidence="2 3" key="1">
    <citation type="journal article" date="2016" name="Nat. Commun.">
        <title>Thousands of microbial genomes shed light on interconnected biogeochemical processes in an aquifer system.</title>
        <authorList>
            <person name="Anantharaman K."/>
            <person name="Brown C.T."/>
            <person name="Hug L.A."/>
            <person name="Sharon I."/>
            <person name="Castelle C.J."/>
            <person name="Probst A.J."/>
            <person name="Thomas B.C."/>
            <person name="Singh A."/>
            <person name="Wilkins M.J."/>
            <person name="Karaoz U."/>
            <person name="Brodie E.L."/>
            <person name="Williams K.H."/>
            <person name="Hubbard S.S."/>
            <person name="Banfield J.F."/>
        </authorList>
    </citation>
    <scope>NUCLEOTIDE SEQUENCE [LARGE SCALE GENOMIC DNA]</scope>
</reference>